<evidence type="ECO:0000256" key="1">
    <source>
        <dbReference type="ARBA" id="ARBA00023157"/>
    </source>
</evidence>
<keyword evidence="3" id="KW-1185">Reference proteome</keyword>
<accession>A0AAE0T2J3</accession>
<dbReference type="InterPro" id="IPR000884">
    <property type="entry name" value="TSP1_rpt"/>
</dbReference>
<dbReference type="PANTHER" id="PTHR16311:SF3">
    <property type="entry name" value="THROMBOSPONDIN TYPE-1 DOMAIN-CONTAINING PROTEIN 1"/>
    <property type="match status" value="1"/>
</dbReference>
<dbReference type="GO" id="GO:0071944">
    <property type="term" value="C:cell periphery"/>
    <property type="evidence" value="ECO:0007669"/>
    <property type="project" value="TreeGrafter"/>
</dbReference>
<dbReference type="SMART" id="SM00209">
    <property type="entry name" value="TSP1"/>
    <property type="match status" value="1"/>
</dbReference>
<dbReference type="AlphaFoldDB" id="A0AAE0T2J3"/>
<dbReference type="PANTHER" id="PTHR16311">
    <property type="entry name" value="THROMBOSPONDIN TYPE I DOMAIN-CONTAINING 1"/>
    <property type="match status" value="1"/>
</dbReference>
<dbReference type="FunFam" id="2.20.100.10:FF:000001">
    <property type="entry name" value="semaphorin-5A isoform X1"/>
    <property type="match status" value="1"/>
</dbReference>
<reference evidence="2" key="1">
    <citation type="journal article" date="2021" name="Genome Biol. Evol.">
        <title>A High-Quality Reference Genome for a Parasitic Bivalve with Doubly Uniparental Inheritance (Bivalvia: Unionida).</title>
        <authorList>
            <person name="Smith C.H."/>
        </authorList>
    </citation>
    <scope>NUCLEOTIDE SEQUENCE</scope>
    <source>
        <strain evidence="2">CHS0354</strain>
    </source>
</reference>
<dbReference type="Pfam" id="PF00090">
    <property type="entry name" value="TSP_1"/>
    <property type="match status" value="1"/>
</dbReference>
<dbReference type="Gene3D" id="2.20.100.10">
    <property type="entry name" value="Thrombospondin type-1 (TSP1) repeat"/>
    <property type="match status" value="1"/>
</dbReference>
<keyword evidence="1" id="KW-1015">Disulfide bond</keyword>
<protein>
    <submittedName>
        <fullName evidence="2">Uncharacterized protein</fullName>
    </submittedName>
</protein>
<reference evidence="2" key="3">
    <citation type="submission" date="2023-05" db="EMBL/GenBank/DDBJ databases">
        <authorList>
            <person name="Smith C.H."/>
        </authorList>
    </citation>
    <scope>NUCLEOTIDE SEQUENCE</scope>
    <source>
        <strain evidence="2">CHS0354</strain>
        <tissue evidence="2">Mantle</tissue>
    </source>
</reference>
<dbReference type="PRINTS" id="PR01705">
    <property type="entry name" value="TSP1REPEAT"/>
</dbReference>
<gene>
    <name evidence="2" type="ORF">CHS0354_003793</name>
</gene>
<sequence length="291" mass="32244">MLHSLKQRCPSSQSFLLVGRNVDLRNTQDCFQCCSTHGCNKHFCELATDHLGGTSNVDCSDKLRDCFGLNTLENVCANISHAKTICKKYCDYLYINRYERLGTINITPYNYFGGQNRKWTVVGALGQSGRCVALVVDLGLNQGIDHVQILTQVTAEIRVQEMLLNRRRASYEPAQANHGGWSGWQAWGSCSSRCGVGLMKRYRQCNNPPPSLYGHYCNGDPYEYELCNGTICGEYTTAPSTAGSSSARCVDVLDNCAAIEHVVDICADMEKAKTICRNFCGLCSIGNIRNE</sequence>
<evidence type="ECO:0000313" key="2">
    <source>
        <dbReference type="EMBL" id="KAK3602541.1"/>
    </source>
</evidence>
<dbReference type="SUPFAM" id="SSF82895">
    <property type="entry name" value="TSP-1 type 1 repeat"/>
    <property type="match status" value="1"/>
</dbReference>
<proteinExistence type="predicted"/>
<dbReference type="Proteomes" id="UP001195483">
    <property type="component" value="Unassembled WGS sequence"/>
</dbReference>
<evidence type="ECO:0000313" key="3">
    <source>
        <dbReference type="Proteomes" id="UP001195483"/>
    </source>
</evidence>
<reference evidence="2" key="2">
    <citation type="journal article" date="2021" name="Genome Biol. Evol.">
        <title>Developing a high-quality reference genome for a parasitic bivalve with doubly uniparental inheritance (Bivalvia: Unionida).</title>
        <authorList>
            <person name="Smith C.H."/>
        </authorList>
    </citation>
    <scope>NUCLEOTIDE SEQUENCE</scope>
    <source>
        <strain evidence="2">CHS0354</strain>
        <tissue evidence="2">Mantle</tissue>
    </source>
</reference>
<dbReference type="EMBL" id="JAEAOA010000298">
    <property type="protein sequence ID" value="KAK3602541.1"/>
    <property type="molecule type" value="Genomic_DNA"/>
</dbReference>
<comment type="caution">
    <text evidence="2">The sequence shown here is derived from an EMBL/GenBank/DDBJ whole genome shotgun (WGS) entry which is preliminary data.</text>
</comment>
<organism evidence="2 3">
    <name type="scientific">Potamilus streckersoni</name>
    <dbReference type="NCBI Taxonomy" id="2493646"/>
    <lineage>
        <taxon>Eukaryota</taxon>
        <taxon>Metazoa</taxon>
        <taxon>Spiralia</taxon>
        <taxon>Lophotrochozoa</taxon>
        <taxon>Mollusca</taxon>
        <taxon>Bivalvia</taxon>
        <taxon>Autobranchia</taxon>
        <taxon>Heteroconchia</taxon>
        <taxon>Palaeoheterodonta</taxon>
        <taxon>Unionida</taxon>
        <taxon>Unionoidea</taxon>
        <taxon>Unionidae</taxon>
        <taxon>Ambleminae</taxon>
        <taxon>Lampsilini</taxon>
        <taxon>Potamilus</taxon>
    </lineage>
</organism>
<dbReference type="InterPro" id="IPR038877">
    <property type="entry name" value="THSD1"/>
</dbReference>
<name>A0AAE0T2J3_9BIVA</name>
<dbReference type="PROSITE" id="PS50092">
    <property type="entry name" value="TSP1"/>
    <property type="match status" value="1"/>
</dbReference>
<dbReference type="InterPro" id="IPR036383">
    <property type="entry name" value="TSP1_rpt_sf"/>
</dbReference>